<evidence type="ECO:0000256" key="4">
    <source>
        <dbReference type="ARBA" id="ARBA00022692"/>
    </source>
</evidence>
<dbReference type="RefSeq" id="WP_026501813.1">
    <property type="nucleotide sequence ID" value="NZ_JGZB01000004.1"/>
</dbReference>
<dbReference type="SUPFAM" id="SSF161098">
    <property type="entry name" value="MetI-like"/>
    <property type="match status" value="1"/>
</dbReference>
<keyword evidence="3" id="KW-1003">Cell membrane</keyword>
<feature type="domain" description="ABC transmembrane type-1" evidence="8">
    <location>
        <begin position="100"/>
        <end position="313"/>
    </location>
</feature>
<keyword evidence="10" id="KW-1185">Reference proteome</keyword>
<dbReference type="eggNOG" id="COG1175">
    <property type="taxonomic scope" value="Bacteria"/>
</dbReference>
<feature type="transmembrane region" description="Helical" evidence="7">
    <location>
        <begin position="137"/>
        <end position="157"/>
    </location>
</feature>
<keyword evidence="4 7" id="KW-0812">Transmembrane</keyword>
<dbReference type="Proteomes" id="UP000029052">
    <property type="component" value="Unassembled WGS sequence"/>
</dbReference>
<name>A0A087BBN3_9BIFI</name>
<evidence type="ECO:0000256" key="2">
    <source>
        <dbReference type="ARBA" id="ARBA00022448"/>
    </source>
</evidence>
<evidence type="ECO:0000313" key="9">
    <source>
        <dbReference type="EMBL" id="KFI68433.1"/>
    </source>
</evidence>
<dbReference type="PANTHER" id="PTHR30193:SF37">
    <property type="entry name" value="INNER MEMBRANE ABC TRANSPORTER PERMEASE PROTEIN YCJO"/>
    <property type="match status" value="1"/>
</dbReference>
<dbReference type="STRING" id="1692.BMAGN_0395"/>
<keyword evidence="2 7" id="KW-0813">Transport</keyword>
<protein>
    <submittedName>
        <fullName evidence="9">ABC transporter, permease</fullName>
    </submittedName>
</protein>
<dbReference type="CDD" id="cd06261">
    <property type="entry name" value="TM_PBP2"/>
    <property type="match status" value="1"/>
</dbReference>
<evidence type="ECO:0000256" key="6">
    <source>
        <dbReference type="ARBA" id="ARBA00023136"/>
    </source>
</evidence>
<dbReference type="PANTHER" id="PTHR30193">
    <property type="entry name" value="ABC TRANSPORTER PERMEASE PROTEIN"/>
    <property type="match status" value="1"/>
</dbReference>
<dbReference type="Gene3D" id="1.10.3720.10">
    <property type="entry name" value="MetI-like"/>
    <property type="match status" value="1"/>
</dbReference>
<dbReference type="GO" id="GO:0055085">
    <property type="term" value="P:transmembrane transport"/>
    <property type="evidence" value="ECO:0007669"/>
    <property type="project" value="InterPro"/>
</dbReference>
<reference evidence="9 10" key="1">
    <citation type="submission" date="2014-03" db="EMBL/GenBank/DDBJ databases">
        <title>Genomics of Bifidobacteria.</title>
        <authorList>
            <person name="Ventura M."/>
            <person name="Milani C."/>
            <person name="Lugli G.A."/>
        </authorList>
    </citation>
    <scope>NUCLEOTIDE SEQUENCE [LARGE SCALE GENOMIC DNA]</scope>
    <source>
        <strain evidence="9 10">LMG 11591</strain>
    </source>
</reference>
<dbReference type="InterPro" id="IPR035906">
    <property type="entry name" value="MetI-like_sf"/>
</dbReference>
<proteinExistence type="inferred from homology"/>
<comment type="similarity">
    <text evidence="7">Belongs to the binding-protein-dependent transport system permease family.</text>
</comment>
<dbReference type="GO" id="GO:0005886">
    <property type="term" value="C:plasma membrane"/>
    <property type="evidence" value="ECO:0007669"/>
    <property type="project" value="UniProtKB-SubCell"/>
</dbReference>
<dbReference type="AlphaFoldDB" id="A0A087BBN3"/>
<dbReference type="InterPro" id="IPR051393">
    <property type="entry name" value="ABC_transporter_permease"/>
</dbReference>
<feature type="transmembrane region" description="Helical" evidence="7">
    <location>
        <begin position="184"/>
        <end position="207"/>
    </location>
</feature>
<evidence type="ECO:0000256" key="3">
    <source>
        <dbReference type="ARBA" id="ARBA00022475"/>
    </source>
</evidence>
<gene>
    <name evidence="9" type="ORF">BMAGN_0395</name>
</gene>
<evidence type="ECO:0000259" key="8">
    <source>
        <dbReference type="PROSITE" id="PS50928"/>
    </source>
</evidence>
<evidence type="ECO:0000256" key="1">
    <source>
        <dbReference type="ARBA" id="ARBA00004651"/>
    </source>
</evidence>
<dbReference type="Pfam" id="PF00528">
    <property type="entry name" value="BPD_transp_1"/>
    <property type="match status" value="1"/>
</dbReference>
<evidence type="ECO:0000313" key="10">
    <source>
        <dbReference type="Proteomes" id="UP000029052"/>
    </source>
</evidence>
<evidence type="ECO:0000256" key="7">
    <source>
        <dbReference type="RuleBase" id="RU363032"/>
    </source>
</evidence>
<feature type="transmembrane region" description="Helical" evidence="7">
    <location>
        <begin position="39"/>
        <end position="66"/>
    </location>
</feature>
<accession>A0A087BBN3</accession>
<dbReference type="PROSITE" id="PS50928">
    <property type="entry name" value="ABC_TM1"/>
    <property type="match status" value="1"/>
</dbReference>
<organism evidence="9 10">
    <name type="scientific">Bifidobacterium magnum</name>
    <dbReference type="NCBI Taxonomy" id="1692"/>
    <lineage>
        <taxon>Bacteria</taxon>
        <taxon>Bacillati</taxon>
        <taxon>Actinomycetota</taxon>
        <taxon>Actinomycetes</taxon>
        <taxon>Bifidobacteriales</taxon>
        <taxon>Bifidobacteriaceae</taxon>
        <taxon>Bifidobacterium</taxon>
    </lineage>
</organism>
<comment type="subcellular location">
    <subcellularLocation>
        <location evidence="1 7">Cell membrane</location>
        <topology evidence="1 7">Multi-pass membrane protein</topology>
    </subcellularLocation>
</comment>
<evidence type="ECO:0000256" key="5">
    <source>
        <dbReference type="ARBA" id="ARBA00022989"/>
    </source>
</evidence>
<keyword evidence="5 7" id="KW-1133">Transmembrane helix</keyword>
<dbReference type="EMBL" id="JGZB01000004">
    <property type="protein sequence ID" value="KFI68433.1"/>
    <property type="molecule type" value="Genomic_DNA"/>
</dbReference>
<keyword evidence="6 7" id="KW-0472">Membrane</keyword>
<dbReference type="InterPro" id="IPR000515">
    <property type="entry name" value="MetI-like"/>
</dbReference>
<comment type="caution">
    <text evidence="9">The sequence shown here is derived from an EMBL/GenBank/DDBJ whole genome shotgun (WGS) entry which is preliminary data.</text>
</comment>
<feature type="transmembrane region" description="Helical" evidence="7">
    <location>
        <begin position="245"/>
        <end position="265"/>
    </location>
</feature>
<sequence length="358" mass="39418">MSASMDAAITARPLDEDKNAQDKKKASARSAKVRNGFEITVLSAPAIIVFVFFVIVPIILGAYYGLYKWKGFGSPSTTGTFVGLQNYITALKDPTFQSAIGHTFLVLIGSLILQGPLSILFALLLNQKFKGRALIRTLIFVPYVVSEVIVGTGWSLLLQKAGAINALLEKMHLAGIDWIANPKYAIWTLLVIITWKYIGFAVILMLAGMQSIPEELYEAAKVDGAGFWQMQKDITLPLLAPTIRIWAFLSMIGSLQLFDLVYIIWGQYVADTAGVSTMATYMVREGRIAGNYGYGSAVALIMFIISLIVALTYQHFVLNRDLDGALTDAKSEKKRKKKLMKEQQMAKEAIAIADSEVK</sequence>
<feature type="transmembrane region" description="Helical" evidence="7">
    <location>
        <begin position="292"/>
        <end position="313"/>
    </location>
</feature>
<feature type="transmembrane region" description="Helical" evidence="7">
    <location>
        <begin position="104"/>
        <end position="125"/>
    </location>
</feature>